<keyword evidence="6" id="KW-1185">Reference proteome</keyword>
<evidence type="ECO:0000313" key="5">
    <source>
        <dbReference type="Proteomes" id="UP000194318"/>
    </source>
</evidence>
<feature type="domain" description="4Fe-4S Wbl-type" evidence="2">
    <location>
        <begin position="31"/>
        <end position="109"/>
    </location>
</feature>
<dbReference type="EMBL" id="ASYR01000050">
    <property type="protein sequence ID" value="KAF0646594.1"/>
    <property type="molecule type" value="Genomic_DNA"/>
</dbReference>
<reference evidence="3 6" key="1">
    <citation type="submission" date="2013-05" db="EMBL/GenBank/DDBJ databases">
        <title>Genome Sequence of Streptomyces fradiae.</title>
        <authorList>
            <person name="Kirby R."/>
        </authorList>
    </citation>
    <scope>NUCLEOTIDE SEQUENCE [LARGE SCALE GENOMIC DNA]</scope>
    <source>
        <strain evidence="3 6">ATCC 10745</strain>
    </source>
</reference>
<name>A0A1Y2P3X8_STRFR</name>
<organism evidence="4 5">
    <name type="scientific">Streptomyces fradiae ATCC 10745 = DSM 40063</name>
    <dbReference type="NCBI Taxonomy" id="1319510"/>
    <lineage>
        <taxon>Bacteria</taxon>
        <taxon>Bacillati</taxon>
        <taxon>Actinomycetota</taxon>
        <taxon>Actinomycetes</taxon>
        <taxon>Kitasatosporales</taxon>
        <taxon>Streptomycetaceae</taxon>
        <taxon>Streptomyces</taxon>
    </lineage>
</organism>
<dbReference type="PROSITE" id="PS51674">
    <property type="entry name" value="4FE4S_WBL"/>
    <property type="match status" value="1"/>
</dbReference>
<reference evidence="4 5" key="2">
    <citation type="submission" date="2016-09" db="EMBL/GenBank/DDBJ databases">
        <title>Streptomyces fradiae DSM40063, a candidate organism with high potential of specific P450 cytochromes.</title>
        <authorList>
            <person name="Grumaz C."/>
            <person name="Vainshtein Y."/>
            <person name="Kirstahler P."/>
            <person name="Sohn K."/>
        </authorList>
    </citation>
    <scope>NUCLEOTIDE SEQUENCE [LARGE SCALE GENOMIC DNA]</scope>
    <source>
        <strain evidence="4 5">DSM 40063</strain>
    </source>
</reference>
<dbReference type="Proteomes" id="UP000194318">
    <property type="component" value="Unassembled WGS sequence"/>
</dbReference>
<dbReference type="Proteomes" id="UP000731519">
    <property type="component" value="Unassembled WGS sequence"/>
</dbReference>
<evidence type="ECO:0000313" key="3">
    <source>
        <dbReference type="EMBL" id="KAF0646594.1"/>
    </source>
</evidence>
<dbReference type="InterPro" id="IPR034768">
    <property type="entry name" value="4FE4S_WBL"/>
</dbReference>
<dbReference type="EMBL" id="MIFZ01000006">
    <property type="protein sequence ID" value="OSY54280.1"/>
    <property type="molecule type" value="Genomic_DNA"/>
</dbReference>
<comment type="caution">
    <text evidence="4">The sequence shown here is derived from an EMBL/GenBank/DDBJ whole genome shotgun (WGS) entry which is preliminary data.</text>
</comment>
<evidence type="ECO:0000259" key="2">
    <source>
        <dbReference type="PROSITE" id="PS51674"/>
    </source>
</evidence>
<protein>
    <submittedName>
        <fullName evidence="4">Transcriptional regulator WhiB</fullName>
    </submittedName>
</protein>
<sequence>MTATSPAAAWRTLTDHPHYRYRGCQPDPEQPARAAGDPDLSINAWLPYTGDGQENQADRHARERAAIVVCGFCPVKAACLAYATTLTADGLLAEPEGIWGGLRALERHRALIASRTHTTSPVACADAGQQPTAEKLAEARTPAKTAVLRALARHTDPDLVAAAAGLDVRTANWHRSALVSLLGLDKETTTREQLLHAAVAYGLLPDTVRIVPDGRWPLTAAPTTDGARQRRLAPDMPVQLTIPGLPHYPRRLRRRIRRPAPAPARRLRLVRPPTMPVPLPHRALEYAA</sequence>
<evidence type="ECO:0000256" key="1">
    <source>
        <dbReference type="SAM" id="MobiDB-lite"/>
    </source>
</evidence>
<feature type="region of interest" description="Disordered" evidence="1">
    <location>
        <begin position="20"/>
        <end position="39"/>
    </location>
</feature>
<dbReference type="AlphaFoldDB" id="A0A1Y2P3X8"/>
<evidence type="ECO:0000313" key="6">
    <source>
        <dbReference type="Proteomes" id="UP000731519"/>
    </source>
</evidence>
<evidence type="ECO:0000313" key="4">
    <source>
        <dbReference type="EMBL" id="OSY54280.1"/>
    </source>
</evidence>
<dbReference type="Pfam" id="PF02467">
    <property type="entry name" value="Whib"/>
    <property type="match status" value="1"/>
</dbReference>
<gene>
    <name evidence="4" type="primary">whiB_1</name>
    <name evidence="4" type="ORF">BG846_00049</name>
    <name evidence="3" type="ORF">K701_27990</name>
</gene>
<dbReference type="RefSeq" id="WP_051839798.1">
    <property type="nucleotide sequence ID" value="NZ_ASYR01000050.1"/>
</dbReference>
<accession>A0A1Y2P3X8</accession>
<proteinExistence type="predicted"/>